<proteinExistence type="predicted"/>
<evidence type="ECO:0000313" key="2">
    <source>
        <dbReference type="Proteomes" id="UP000631114"/>
    </source>
</evidence>
<evidence type="ECO:0000313" key="1">
    <source>
        <dbReference type="EMBL" id="KAF9597500.1"/>
    </source>
</evidence>
<dbReference type="InterPro" id="IPR023241">
    <property type="entry name" value="FAM175_plant"/>
</dbReference>
<dbReference type="PRINTS" id="PR02051">
    <property type="entry name" value="PROTEINF175"/>
</dbReference>
<gene>
    <name evidence="1" type="ORF">IFM89_019027</name>
</gene>
<dbReference type="Proteomes" id="UP000631114">
    <property type="component" value="Unassembled WGS sequence"/>
</dbReference>
<keyword evidence="2" id="KW-1185">Reference proteome</keyword>
<dbReference type="PANTHER" id="PTHR31728">
    <property type="entry name" value="ABRAXAS FAMILY MEMBER"/>
    <property type="match status" value="1"/>
</dbReference>
<dbReference type="GO" id="GO:0005634">
    <property type="term" value="C:nucleus"/>
    <property type="evidence" value="ECO:0007669"/>
    <property type="project" value="TreeGrafter"/>
</dbReference>
<organism evidence="1 2">
    <name type="scientific">Coptis chinensis</name>
    <dbReference type="NCBI Taxonomy" id="261450"/>
    <lineage>
        <taxon>Eukaryota</taxon>
        <taxon>Viridiplantae</taxon>
        <taxon>Streptophyta</taxon>
        <taxon>Embryophyta</taxon>
        <taxon>Tracheophyta</taxon>
        <taxon>Spermatophyta</taxon>
        <taxon>Magnoliopsida</taxon>
        <taxon>Ranunculales</taxon>
        <taxon>Ranunculaceae</taxon>
        <taxon>Coptidoideae</taxon>
        <taxon>Coptis</taxon>
    </lineage>
</organism>
<reference evidence="1 2" key="1">
    <citation type="submission" date="2020-10" db="EMBL/GenBank/DDBJ databases">
        <title>The Coptis chinensis genome and diversification of protoberbering-type alkaloids.</title>
        <authorList>
            <person name="Wang B."/>
            <person name="Shu S."/>
            <person name="Song C."/>
            <person name="Liu Y."/>
        </authorList>
    </citation>
    <scope>NUCLEOTIDE SEQUENCE [LARGE SCALE GENOMIC DNA]</scope>
    <source>
        <strain evidence="1">HL-2020</strain>
        <tissue evidence="1">Leaf</tissue>
    </source>
</reference>
<dbReference type="EMBL" id="JADFTS010000007">
    <property type="protein sequence ID" value="KAF9597500.1"/>
    <property type="molecule type" value="Genomic_DNA"/>
</dbReference>
<protein>
    <submittedName>
        <fullName evidence="1">Uncharacterized protein</fullName>
    </submittedName>
</protein>
<dbReference type="InterPro" id="IPR023238">
    <property type="entry name" value="FAM175"/>
</dbReference>
<dbReference type="PANTHER" id="PTHR31728:SF5">
    <property type="entry name" value="OS07G0540200 PROTEIN"/>
    <property type="match status" value="1"/>
</dbReference>
<dbReference type="GO" id="GO:0031593">
    <property type="term" value="F:polyubiquitin modification-dependent protein binding"/>
    <property type="evidence" value="ECO:0007669"/>
    <property type="project" value="TreeGrafter"/>
</dbReference>
<name>A0A835HBV0_9MAGN</name>
<dbReference type="PRINTS" id="PR02054">
    <property type="entry name" value="FAM175PLANT"/>
</dbReference>
<dbReference type="OrthoDB" id="6358435at2759"/>
<dbReference type="Pfam" id="PF21125">
    <property type="entry name" value="MPN_2A_DUB_like"/>
    <property type="match status" value="1"/>
</dbReference>
<dbReference type="CDD" id="cd23656">
    <property type="entry name" value="Abraxas_plant"/>
    <property type="match status" value="1"/>
</dbReference>
<dbReference type="AlphaFoldDB" id="A0A835HBV0"/>
<comment type="caution">
    <text evidence="1">The sequence shown here is derived from an EMBL/GenBank/DDBJ whole genome shotgun (WGS) entry which is preliminary data.</text>
</comment>
<accession>A0A835HBV0</accession>
<sequence>MNDDQPLEKIAISGPTLASIIQRFSSSEGDVDGLLFGHVTEPSSSNLHDDDHDSTQSNNSPSLVANITNFFCSNSLSSFYDSLGRLNNSILTHLLQDRQQQLIGWFVGRRKSPLRPSMREFSVSSSLFTLTTQPCVFLLLSSPVHDQLIHTHDYKAFQFMQKNGLFESKSIEVVNIGPAFRGHYGSFSPNSEFPWLAPSSGMEEDKGKRDRRVEGFEVGRLSKLMGSTASNYTSELEDLYSDMLGKLGDLARVVEKSSALVLEQGTFKLMKCKETSTRTDTML</sequence>